<reference evidence="1" key="2">
    <citation type="submission" date="2020-05" db="UniProtKB">
        <authorList>
            <consortium name="EnsemblMetazoa"/>
        </authorList>
    </citation>
    <scope>IDENTIFICATION</scope>
    <source>
        <strain evidence="1">IAEA</strain>
    </source>
</reference>
<accession>A0A1B0AW08</accession>
<protein>
    <submittedName>
        <fullName evidence="1">Uncharacterized protein</fullName>
    </submittedName>
</protein>
<sequence length="148" mass="16730">MEKVPRKTAEVVHQGHVTVQTVASTALLPYNNAFPNVNQFPDKKTYAEALANNNFHTNTLHRIEAILTSLLNINICPGFKLLESKLNLTILLRVCFPSKHNIKDKGVMVALIYVFIPIDMCNLTQRDNNRNILSSSAMFQAQDENFFV</sequence>
<dbReference type="VEuPathDB" id="VectorBase:GPPI010489"/>
<dbReference type="EnsemblMetazoa" id="GPPI010489-RA">
    <property type="protein sequence ID" value="GPPI010489-PA"/>
    <property type="gene ID" value="GPPI010489"/>
</dbReference>
<dbReference type="Proteomes" id="UP000092460">
    <property type="component" value="Unassembled WGS sequence"/>
</dbReference>
<reference evidence="2" key="1">
    <citation type="submission" date="2015-01" db="EMBL/GenBank/DDBJ databases">
        <authorList>
            <person name="Aksoy S."/>
            <person name="Warren W."/>
            <person name="Wilson R.K."/>
        </authorList>
    </citation>
    <scope>NUCLEOTIDE SEQUENCE [LARGE SCALE GENOMIC DNA]</scope>
    <source>
        <strain evidence="2">IAEA</strain>
    </source>
</reference>
<keyword evidence="2" id="KW-1185">Reference proteome</keyword>
<proteinExistence type="predicted"/>
<dbReference type="AlphaFoldDB" id="A0A1B0AW08"/>
<evidence type="ECO:0000313" key="2">
    <source>
        <dbReference type="Proteomes" id="UP000092460"/>
    </source>
</evidence>
<organism evidence="1 2">
    <name type="scientific">Glossina palpalis gambiensis</name>
    <dbReference type="NCBI Taxonomy" id="67801"/>
    <lineage>
        <taxon>Eukaryota</taxon>
        <taxon>Metazoa</taxon>
        <taxon>Ecdysozoa</taxon>
        <taxon>Arthropoda</taxon>
        <taxon>Hexapoda</taxon>
        <taxon>Insecta</taxon>
        <taxon>Pterygota</taxon>
        <taxon>Neoptera</taxon>
        <taxon>Endopterygota</taxon>
        <taxon>Diptera</taxon>
        <taxon>Brachycera</taxon>
        <taxon>Muscomorpha</taxon>
        <taxon>Hippoboscoidea</taxon>
        <taxon>Glossinidae</taxon>
        <taxon>Glossina</taxon>
    </lineage>
</organism>
<evidence type="ECO:0000313" key="1">
    <source>
        <dbReference type="EnsemblMetazoa" id="GPPI010489-PA"/>
    </source>
</evidence>
<dbReference type="EMBL" id="JXJN01004442">
    <property type="status" value="NOT_ANNOTATED_CDS"/>
    <property type="molecule type" value="Genomic_DNA"/>
</dbReference>
<name>A0A1B0AW08_9MUSC</name>